<comment type="subcellular location">
    <subcellularLocation>
        <location evidence="1">Nucleus</location>
    </subcellularLocation>
</comment>
<dbReference type="GO" id="GO:0032798">
    <property type="term" value="C:Swi5-Sfr1 complex"/>
    <property type="evidence" value="ECO:0007669"/>
    <property type="project" value="InterPro"/>
</dbReference>
<keyword evidence="8" id="KW-0234">DNA repair</keyword>
<keyword evidence="4" id="KW-0227">DNA damage</keyword>
<protein>
    <recommendedName>
        <fullName evidence="3">Swi5-dependent recombination DNA repair protein 1 homolog</fullName>
    </recommendedName>
    <alternativeName>
        <fullName evidence="10">Meiosis protein 5 homolog</fullName>
    </alternativeName>
</protein>
<evidence type="ECO:0000256" key="5">
    <source>
        <dbReference type="ARBA" id="ARBA00023015"/>
    </source>
</evidence>
<evidence type="ECO:0000256" key="3">
    <source>
        <dbReference type="ARBA" id="ARBA00014688"/>
    </source>
</evidence>
<evidence type="ECO:0000256" key="6">
    <source>
        <dbReference type="ARBA" id="ARBA00023054"/>
    </source>
</evidence>
<evidence type="ECO:0000256" key="9">
    <source>
        <dbReference type="ARBA" id="ARBA00023242"/>
    </source>
</evidence>
<evidence type="ECO:0000256" key="4">
    <source>
        <dbReference type="ARBA" id="ARBA00022763"/>
    </source>
</evidence>
<keyword evidence="7" id="KW-0804">Transcription</keyword>
<comment type="similarity">
    <text evidence="2">Belongs to the SFR1/MEI5 family.</text>
</comment>
<keyword evidence="5" id="KW-0805">Transcription regulation</keyword>
<evidence type="ECO:0000313" key="12">
    <source>
        <dbReference type="Proteomes" id="UP000515154"/>
    </source>
</evidence>
<dbReference type="GO" id="GO:0003713">
    <property type="term" value="F:transcription coactivator activity"/>
    <property type="evidence" value="ECO:0007669"/>
    <property type="project" value="InterPro"/>
</dbReference>
<dbReference type="GO" id="GO:0000724">
    <property type="term" value="P:double-strand break repair via homologous recombination"/>
    <property type="evidence" value="ECO:0007669"/>
    <property type="project" value="InterPro"/>
</dbReference>
<proteinExistence type="inferred from homology"/>
<feature type="compositionally biased region" description="Polar residues" evidence="11">
    <location>
        <begin position="1"/>
        <end position="10"/>
    </location>
</feature>
<dbReference type="PANTHER" id="PTHR28643:SF1">
    <property type="entry name" value="SWI5-DEPENDENT RECOMBINATION DNA REPAIR PROTEIN 1 HOMOLOG"/>
    <property type="match status" value="1"/>
</dbReference>
<keyword evidence="12" id="KW-1185">Reference proteome</keyword>
<gene>
    <name evidence="13" type="primary">LOC115219260</name>
</gene>
<dbReference type="KEGG" id="osn:115219260"/>
<dbReference type="Proteomes" id="UP000515154">
    <property type="component" value="Linkage group LG14"/>
</dbReference>
<keyword evidence="6" id="KW-0175">Coiled coil</keyword>
<evidence type="ECO:0000256" key="8">
    <source>
        <dbReference type="ARBA" id="ARBA00023204"/>
    </source>
</evidence>
<dbReference type="PANTHER" id="PTHR28643">
    <property type="entry name" value="SWI5-DEPENDENT RECOMBINATION DNA REPAIR PROTEIN 1 HOMOLOG"/>
    <property type="match status" value="1"/>
</dbReference>
<name>A0A6P7T3B0_9MOLL</name>
<dbReference type="Gene3D" id="6.10.140.1020">
    <property type="match status" value="1"/>
</dbReference>
<dbReference type="AlphaFoldDB" id="A0A6P7T3B0"/>
<sequence length="304" mass="34114">MDEQKTVQTPKGSSKLSSSLKERLKKCGRYYSPAVLKNASNPLNQTQPCTPDAKATAFSTRSLNCITPSSAGSPQLNQRTPVENYPSSLLLTPNSSKFHRHQLQEASSLLTPVLRKKNFQGQQDLRTPKAKRICLASPTSEVPVASSGQEGQCLGATGTDTNKVCDILGEGNDKANEKLAVNSLLVDHEKDDSRNDSDDKLAVITGNCESSNLELRRRKSYLEKLLKEKREHLRKLNMVKLYRSKNDFANLDDLILKWTQVCQQVLVDLHSKVPEPKPTLTEFIKYFNIDFDFIKFNPENETFL</sequence>
<dbReference type="Pfam" id="PF10376">
    <property type="entry name" value="Mei5"/>
    <property type="match status" value="1"/>
</dbReference>
<dbReference type="InterPro" id="IPR042429">
    <property type="entry name" value="SFR1"/>
</dbReference>
<evidence type="ECO:0000256" key="7">
    <source>
        <dbReference type="ARBA" id="ARBA00023163"/>
    </source>
</evidence>
<evidence type="ECO:0000256" key="1">
    <source>
        <dbReference type="ARBA" id="ARBA00004123"/>
    </source>
</evidence>
<dbReference type="RefSeq" id="XP_029645273.1">
    <property type="nucleotide sequence ID" value="XM_029789413.2"/>
</dbReference>
<organism evidence="12 13">
    <name type="scientific">Octopus sinensis</name>
    <name type="common">East Asian common octopus</name>
    <dbReference type="NCBI Taxonomy" id="2607531"/>
    <lineage>
        <taxon>Eukaryota</taxon>
        <taxon>Metazoa</taxon>
        <taxon>Spiralia</taxon>
        <taxon>Lophotrochozoa</taxon>
        <taxon>Mollusca</taxon>
        <taxon>Cephalopoda</taxon>
        <taxon>Coleoidea</taxon>
        <taxon>Octopodiformes</taxon>
        <taxon>Octopoda</taxon>
        <taxon>Incirrata</taxon>
        <taxon>Octopodidae</taxon>
        <taxon>Octopus</taxon>
    </lineage>
</organism>
<evidence type="ECO:0000256" key="2">
    <source>
        <dbReference type="ARBA" id="ARBA00008729"/>
    </source>
</evidence>
<evidence type="ECO:0000313" key="13">
    <source>
        <dbReference type="RefSeq" id="XP_029645273.1"/>
    </source>
</evidence>
<accession>A0A6P7T3B0</accession>
<keyword evidence="9" id="KW-0539">Nucleus</keyword>
<dbReference type="InterPro" id="IPR018468">
    <property type="entry name" value="SFR1/Mei5"/>
</dbReference>
<feature type="region of interest" description="Disordered" evidence="11">
    <location>
        <begin position="1"/>
        <end position="20"/>
    </location>
</feature>
<reference evidence="13" key="1">
    <citation type="submission" date="2025-08" db="UniProtKB">
        <authorList>
            <consortium name="RefSeq"/>
        </authorList>
    </citation>
    <scope>IDENTIFICATION</scope>
</reference>
<evidence type="ECO:0000256" key="11">
    <source>
        <dbReference type="SAM" id="MobiDB-lite"/>
    </source>
</evidence>
<evidence type="ECO:0000256" key="10">
    <source>
        <dbReference type="ARBA" id="ARBA00033234"/>
    </source>
</evidence>